<dbReference type="Gene3D" id="1.10.287.130">
    <property type="match status" value="1"/>
</dbReference>
<evidence type="ECO:0000259" key="16">
    <source>
        <dbReference type="PROSITE" id="PS50110"/>
    </source>
</evidence>
<evidence type="ECO:0000256" key="6">
    <source>
        <dbReference type="ARBA" id="ARBA00022679"/>
    </source>
</evidence>
<evidence type="ECO:0000256" key="12">
    <source>
        <dbReference type="ARBA" id="ARBA00023012"/>
    </source>
</evidence>
<dbReference type="Pfam" id="PF13185">
    <property type="entry name" value="GAF_2"/>
    <property type="match status" value="1"/>
</dbReference>
<dbReference type="Proteomes" id="UP000280307">
    <property type="component" value="Unassembled WGS sequence"/>
</dbReference>
<feature type="transmembrane region" description="Helical" evidence="14">
    <location>
        <begin position="309"/>
        <end position="330"/>
    </location>
</feature>
<keyword evidence="14" id="KW-0472">Membrane</keyword>
<evidence type="ECO:0000313" key="20">
    <source>
        <dbReference type="Proteomes" id="UP000280307"/>
    </source>
</evidence>
<evidence type="ECO:0000256" key="5">
    <source>
        <dbReference type="ARBA" id="ARBA00022553"/>
    </source>
</evidence>
<dbReference type="Gene3D" id="3.30.450.40">
    <property type="match status" value="1"/>
</dbReference>
<dbReference type="PROSITE" id="PS50110">
    <property type="entry name" value="RESPONSE_REGULATORY"/>
    <property type="match status" value="1"/>
</dbReference>
<dbReference type="Pfam" id="PF00512">
    <property type="entry name" value="HisKA"/>
    <property type="match status" value="1"/>
</dbReference>
<evidence type="ECO:0000256" key="10">
    <source>
        <dbReference type="ARBA" id="ARBA00022840"/>
    </source>
</evidence>
<evidence type="ECO:0000256" key="11">
    <source>
        <dbReference type="ARBA" id="ARBA00022989"/>
    </source>
</evidence>
<dbReference type="Pfam" id="PF02518">
    <property type="entry name" value="HATPase_c"/>
    <property type="match status" value="1"/>
</dbReference>
<keyword evidence="10" id="KW-0067">ATP-binding</keyword>
<evidence type="ECO:0000259" key="15">
    <source>
        <dbReference type="PROSITE" id="PS50109"/>
    </source>
</evidence>
<dbReference type="PANTHER" id="PTHR43065">
    <property type="entry name" value="SENSOR HISTIDINE KINASE"/>
    <property type="match status" value="1"/>
</dbReference>
<dbReference type="SMART" id="SM00448">
    <property type="entry name" value="REC"/>
    <property type="match status" value="1"/>
</dbReference>
<evidence type="ECO:0000256" key="1">
    <source>
        <dbReference type="ARBA" id="ARBA00000085"/>
    </source>
</evidence>
<keyword evidence="6" id="KW-0808">Transferase</keyword>
<evidence type="ECO:0000256" key="13">
    <source>
        <dbReference type="PROSITE-ProRule" id="PRU00169"/>
    </source>
</evidence>
<dbReference type="SUPFAM" id="SSF55785">
    <property type="entry name" value="PYP-like sensor domain (PAS domain)"/>
    <property type="match status" value="1"/>
</dbReference>
<dbReference type="CDD" id="cd00130">
    <property type="entry name" value="PAS"/>
    <property type="match status" value="1"/>
</dbReference>
<dbReference type="InterPro" id="IPR029151">
    <property type="entry name" value="Sensor-like_sf"/>
</dbReference>
<evidence type="ECO:0000256" key="7">
    <source>
        <dbReference type="ARBA" id="ARBA00022692"/>
    </source>
</evidence>
<evidence type="ECO:0000313" key="19">
    <source>
        <dbReference type="EMBL" id="RRR65800.1"/>
    </source>
</evidence>
<dbReference type="CDD" id="cd06225">
    <property type="entry name" value="HAMP"/>
    <property type="match status" value="1"/>
</dbReference>
<dbReference type="GO" id="GO:0005524">
    <property type="term" value="F:ATP binding"/>
    <property type="evidence" value="ECO:0007669"/>
    <property type="project" value="UniProtKB-KW"/>
</dbReference>
<keyword evidence="9" id="KW-0418">Kinase</keyword>
<dbReference type="InterPro" id="IPR000700">
    <property type="entry name" value="PAS-assoc_C"/>
</dbReference>
<dbReference type="GO" id="GO:0000155">
    <property type="term" value="F:phosphorelay sensor kinase activity"/>
    <property type="evidence" value="ECO:0007669"/>
    <property type="project" value="InterPro"/>
</dbReference>
<dbReference type="SUPFAM" id="SSF52172">
    <property type="entry name" value="CheY-like"/>
    <property type="match status" value="1"/>
</dbReference>
<evidence type="ECO:0000259" key="18">
    <source>
        <dbReference type="PROSITE" id="PS50885"/>
    </source>
</evidence>
<protein>
    <recommendedName>
        <fullName evidence="3">histidine kinase</fullName>
        <ecNumber evidence="3">2.7.13.3</ecNumber>
    </recommendedName>
</protein>
<dbReference type="PROSITE" id="PS50109">
    <property type="entry name" value="HIS_KIN"/>
    <property type="match status" value="1"/>
</dbReference>
<keyword evidence="4" id="KW-1003">Cell membrane</keyword>
<dbReference type="Gene3D" id="3.30.565.10">
    <property type="entry name" value="Histidine kinase-like ATPase, C-terminal domain"/>
    <property type="match status" value="1"/>
</dbReference>
<evidence type="ECO:0000256" key="4">
    <source>
        <dbReference type="ARBA" id="ARBA00022475"/>
    </source>
</evidence>
<dbReference type="GO" id="GO:0005886">
    <property type="term" value="C:plasma membrane"/>
    <property type="evidence" value="ECO:0007669"/>
    <property type="project" value="UniProtKB-SubCell"/>
</dbReference>
<dbReference type="InterPro" id="IPR003660">
    <property type="entry name" value="HAMP_dom"/>
</dbReference>
<keyword evidence="12" id="KW-0902">Two-component regulatory system</keyword>
<dbReference type="SMART" id="SM00065">
    <property type="entry name" value="GAF"/>
    <property type="match status" value="1"/>
</dbReference>
<dbReference type="InterPro" id="IPR001789">
    <property type="entry name" value="Sig_transdc_resp-reg_receiver"/>
</dbReference>
<dbReference type="SUPFAM" id="SSF47384">
    <property type="entry name" value="Homodimeric domain of signal transducing histidine kinase"/>
    <property type="match status" value="1"/>
</dbReference>
<dbReference type="InterPro" id="IPR029016">
    <property type="entry name" value="GAF-like_dom_sf"/>
</dbReference>
<dbReference type="SUPFAM" id="SSF55781">
    <property type="entry name" value="GAF domain-like"/>
    <property type="match status" value="1"/>
</dbReference>
<dbReference type="PRINTS" id="PR00344">
    <property type="entry name" value="BCTRLSENSOR"/>
</dbReference>
<dbReference type="SUPFAM" id="SSF103190">
    <property type="entry name" value="Sensory domain-like"/>
    <property type="match status" value="2"/>
</dbReference>
<dbReference type="PROSITE" id="PS50113">
    <property type="entry name" value="PAC"/>
    <property type="match status" value="1"/>
</dbReference>
<dbReference type="CDD" id="cd00082">
    <property type="entry name" value="HisKA"/>
    <property type="match status" value="1"/>
</dbReference>
<feature type="domain" description="Histidine kinase" evidence="15">
    <location>
        <begin position="707"/>
        <end position="930"/>
    </location>
</feature>
<evidence type="ECO:0000256" key="9">
    <source>
        <dbReference type="ARBA" id="ARBA00022777"/>
    </source>
</evidence>
<dbReference type="InterPro" id="IPR004358">
    <property type="entry name" value="Sig_transdc_His_kin-like_C"/>
</dbReference>
<evidence type="ECO:0000256" key="2">
    <source>
        <dbReference type="ARBA" id="ARBA00004651"/>
    </source>
</evidence>
<dbReference type="SUPFAM" id="SSF55874">
    <property type="entry name" value="ATPase domain of HSP90 chaperone/DNA topoisomerase II/histidine kinase"/>
    <property type="match status" value="1"/>
</dbReference>
<evidence type="ECO:0000256" key="8">
    <source>
        <dbReference type="ARBA" id="ARBA00022741"/>
    </source>
</evidence>
<feature type="domain" description="HAMP" evidence="18">
    <location>
        <begin position="331"/>
        <end position="383"/>
    </location>
</feature>
<dbReference type="InterPro" id="IPR000014">
    <property type="entry name" value="PAS"/>
</dbReference>
<dbReference type="PANTHER" id="PTHR43065:SF46">
    <property type="entry name" value="C4-DICARBOXYLATE TRANSPORT SENSOR PROTEIN DCTB"/>
    <property type="match status" value="1"/>
</dbReference>
<proteinExistence type="predicted"/>
<feature type="domain" description="Response regulatory" evidence="16">
    <location>
        <begin position="954"/>
        <end position="1071"/>
    </location>
</feature>
<dbReference type="InterPro" id="IPR013656">
    <property type="entry name" value="PAS_4"/>
</dbReference>
<dbReference type="InterPro" id="IPR036097">
    <property type="entry name" value="HisK_dim/P_sf"/>
</dbReference>
<keyword evidence="5 13" id="KW-0597">Phosphoprotein</keyword>
<dbReference type="Gene3D" id="3.40.50.2300">
    <property type="match status" value="1"/>
</dbReference>
<feature type="transmembrane region" description="Helical" evidence="14">
    <location>
        <begin position="12"/>
        <end position="33"/>
    </location>
</feature>
<evidence type="ECO:0000259" key="17">
    <source>
        <dbReference type="PROSITE" id="PS50113"/>
    </source>
</evidence>
<keyword evidence="7 14" id="KW-0812">Transmembrane</keyword>
<evidence type="ECO:0000256" key="14">
    <source>
        <dbReference type="SAM" id="Phobius"/>
    </source>
</evidence>
<dbReference type="InterPro" id="IPR003594">
    <property type="entry name" value="HATPase_dom"/>
</dbReference>
<gene>
    <name evidence="19" type="ORF">EI684_22090</name>
</gene>
<dbReference type="AlphaFoldDB" id="A0A426TR16"/>
<dbReference type="Pfam" id="PF00072">
    <property type="entry name" value="Response_reg"/>
    <property type="match status" value="1"/>
</dbReference>
<dbReference type="InterPro" id="IPR003661">
    <property type="entry name" value="HisK_dim/P_dom"/>
</dbReference>
<accession>A0A426TR16</accession>
<evidence type="ECO:0000256" key="3">
    <source>
        <dbReference type="ARBA" id="ARBA00012438"/>
    </source>
</evidence>
<dbReference type="SMART" id="SM00304">
    <property type="entry name" value="HAMP"/>
    <property type="match status" value="1"/>
</dbReference>
<organism evidence="19 20">
    <name type="scientific">Candidatus Viridilinea halotolerans</name>
    <dbReference type="NCBI Taxonomy" id="2491704"/>
    <lineage>
        <taxon>Bacteria</taxon>
        <taxon>Bacillati</taxon>
        <taxon>Chloroflexota</taxon>
        <taxon>Chloroflexia</taxon>
        <taxon>Chloroflexales</taxon>
        <taxon>Chloroflexineae</taxon>
        <taxon>Oscillochloridaceae</taxon>
        <taxon>Candidatus Viridilinea</taxon>
    </lineage>
</organism>
<dbReference type="Pfam" id="PF08448">
    <property type="entry name" value="PAS_4"/>
    <property type="match status" value="1"/>
</dbReference>
<dbReference type="PROSITE" id="PS50885">
    <property type="entry name" value="HAMP"/>
    <property type="match status" value="1"/>
</dbReference>
<dbReference type="Pfam" id="PF00672">
    <property type="entry name" value="HAMP"/>
    <property type="match status" value="1"/>
</dbReference>
<dbReference type="Gene3D" id="6.10.340.10">
    <property type="match status" value="1"/>
</dbReference>
<dbReference type="InterPro" id="IPR011006">
    <property type="entry name" value="CheY-like_superfamily"/>
</dbReference>
<sequence>MLESLRTRLQWRLIMAFGFVMLLPTLGIALYTLHRVEAILIQQIKTDQLSLATAYTKTIESQITEAGTDFLFILQSQLLHEFIEKDPEHDRALANLFAQFLNNSLIHYSALCALELNGRERICVREGVSGYTLVPSEQLRNRHVSPAFIAALRRGNSGALRLLAITGGEPGAGGAPVLLYSLRFSDATGRPAGVLILEAPITPLLLALADSDSDVATSVVNQTGIYIFTNNRNLIKDGQQELRLLQSHPQIAQQILTQRAGVLIDPPAHPGRFFVFTRLQPTAELNQHWTVIYERPLAKITTEIEKTRFVIIGLTLGALLIALSLALVFARGIVRPIKALASAAERIGRGDLLTPIPQTHQGEIGALGRTLAQTVTRLRISLELAEQRRSEAETLAAASRALGATLDREQVLDLILSELRRVVPFDSASVQEVRGEEAVIIACYGLLEETEQKQGMAFALKPGMTPNAAVAARRAPLILDDAPLHYPYFHDTPFNSDPIRGWMGVPMLFGERLIGMITLDKHEVGFYSERHAGLALAFASQAAAAMENARLYAAAQRELDERRRAEAALARLAAIIEATPDLVGMANGEGNMLFFNRAGMRLLAIEHEAELQTLRVADFFPPRLLPWLRTEIIPLVYQEGTWSGETTLLARSGEEIPVSQVIICHYGPDGKPELLSTIARDIRERQRAEDELRQAQKMEALGRLAGGLAHDFNNLLTVILGEVDLLLFDLPAESELRASAEHVRSSGMRASALTSQLLAFSRRQVFQVALINLNLVLGDIEQMLRRLIGEHIALHVELDADLPLIQADPIQMQQVVMNLAINARDAMPAGGTLQISTRGVAVDEANDAKPSHTPAGRYVLLVVRDTGMGIEEEVRDHIFEPFFTTKERGKGTGLGLATVHGIVRQSGGQIDFESISGEGTTFRIYLPAVEKCCTATVEANQRSHMQPSQPRSGTILLVEDDEDVRKLTAQILRRHGFTLLIARDGPTALALAREHQGKMDVLLTDVVMPGGMNGVQIAAALSAERQDLRVIYMSGYTDNTLVEPHLRDGVAIYIQKPFTPEGLIAALQEVLAEGERREV</sequence>
<keyword evidence="11 14" id="KW-1133">Transmembrane helix</keyword>
<name>A0A426TR16_9CHLR</name>
<comment type="subcellular location">
    <subcellularLocation>
        <location evidence="2">Cell membrane</location>
        <topology evidence="2">Multi-pass membrane protein</topology>
    </subcellularLocation>
</comment>
<dbReference type="SMART" id="SM00091">
    <property type="entry name" value="PAS"/>
    <property type="match status" value="1"/>
</dbReference>
<dbReference type="InterPro" id="IPR036890">
    <property type="entry name" value="HATPase_C_sf"/>
</dbReference>
<comment type="caution">
    <text evidence="19">The sequence shown here is derived from an EMBL/GenBank/DDBJ whole genome shotgun (WGS) entry which is preliminary data.</text>
</comment>
<dbReference type="SMART" id="SM00387">
    <property type="entry name" value="HATPase_c"/>
    <property type="match status" value="1"/>
</dbReference>
<comment type="catalytic activity">
    <reaction evidence="1">
        <text>ATP + protein L-histidine = ADP + protein N-phospho-L-histidine.</text>
        <dbReference type="EC" id="2.7.13.3"/>
    </reaction>
</comment>
<dbReference type="InterPro" id="IPR035965">
    <property type="entry name" value="PAS-like_dom_sf"/>
</dbReference>
<dbReference type="EMBL" id="RSAS01000912">
    <property type="protein sequence ID" value="RRR65800.1"/>
    <property type="molecule type" value="Genomic_DNA"/>
</dbReference>
<feature type="modified residue" description="4-aspartylphosphate" evidence="13">
    <location>
        <position position="1005"/>
    </location>
</feature>
<reference evidence="19 20" key="1">
    <citation type="submission" date="2018-12" db="EMBL/GenBank/DDBJ databases">
        <title>Genome Sequence of Candidatus Viridilinea halotolerans isolated from saline sulfide-rich spring.</title>
        <authorList>
            <person name="Grouzdev D.S."/>
            <person name="Burganskaya E.I."/>
            <person name="Krutkina M.S."/>
            <person name="Sukhacheva M.V."/>
            <person name="Gorlenko V.M."/>
        </authorList>
    </citation>
    <scope>NUCLEOTIDE SEQUENCE [LARGE SCALE GENOMIC DNA]</scope>
    <source>
        <strain evidence="19">Chok-6</strain>
    </source>
</reference>
<dbReference type="NCBIfam" id="TIGR00229">
    <property type="entry name" value="sensory_box"/>
    <property type="match status" value="1"/>
</dbReference>
<dbReference type="SUPFAM" id="SSF158472">
    <property type="entry name" value="HAMP domain-like"/>
    <property type="match status" value="1"/>
</dbReference>
<keyword evidence="8" id="KW-0547">Nucleotide-binding</keyword>
<dbReference type="InterPro" id="IPR005467">
    <property type="entry name" value="His_kinase_dom"/>
</dbReference>
<dbReference type="InterPro" id="IPR003018">
    <property type="entry name" value="GAF"/>
</dbReference>
<dbReference type="SMART" id="SM00388">
    <property type="entry name" value="HisKA"/>
    <property type="match status" value="1"/>
</dbReference>
<dbReference type="Gene3D" id="3.30.450.20">
    <property type="entry name" value="PAS domain"/>
    <property type="match status" value="2"/>
</dbReference>
<dbReference type="EC" id="2.7.13.3" evidence="3"/>
<feature type="domain" description="PAC" evidence="17">
    <location>
        <begin position="642"/>
        <end position="694"/>
    </location>
</feature>